<dbReference type="InterPro" id="IPR054331">
    <property type="entry name" value="LiaF_TM"/>
</dbReference>
<name>A0A4Z0D8E6_9FIRM</name>
<feature type="transmembrane region" description="Helical" evidence="1">
    <location>
        <begin position="7"/>
        <end position="28"/>
    </location>
</feature>
<dbReference type="OrthoDB" id="3636235at2"/>
<evidence type="ECO:0000313" key="5">
    <source>
        <dbReference type="Proteomes" id="UP000298381"/>
    </source>
</evidence>
<gene>
    <name evidence="4" type="ORF">E4100_03325</name>
</gene>
<keyword evidence="1" id="KW-0472">Membrane</keyword>
<evidence type="ECO:0000313" key="4">
    <source>
        <dbReference type="EMBL" id="TFZ41142.1"/>
    </source>
</evidence>
<dbReference type="Pfam" id="PF09922">
    <property type="entry name" value="LiaF-like_C"/>
    <property type="match status" value="1"/>
</dbReference>
<keyword evidence="1" id="KW-1133">Transmembrane helix</keyword>
<proteinExistence type="predicted"/>
<feature type="transmembrane region" description="Helical" evidence="1">
    <location>
        <begin position="56"/>
        <end position="74"/>
    </location>
</feature>
<feature type="domain" description="LiaF transmembrane" evidence="3">
    <location>
        <begin position="7"/>
        <end position="103"/>
    </location>
</feature>
<dbReference type="RefSeq" id="WP_135270623.1">
    <property type="nucleotide sequence ID" value="NZ_SRIB01000003.1"/>
</dbReference>
<reference evidence="4 5" key="1">
    <citation type="submission" date="2019-03" db="EMBL/GenBank/DDBJ databases">
        <title>Draft genome sequence data and analysis of a Fermenting Bacterium, Soehngenia longevitae strain 1933PT, isolated from petroleum reservoir in Azerbaijan.</title>
        <authorList>
            <person name="Grouzdev D.S."/>
            <person name="Bidzhieva S.K."/>
            <person name="Sokolova D.S."/>
            <person name="Tourova T.P."/>
            <person name="Poltaraus A.B."/>
            <person name="Nazina T.N."/>
        </authorList>
    </citation>
    <scope>NUCLEOTIDE SEQUENCE [LARGE SCALE GENOMIC DNA]</scope>
    <source>
        <strain evidence="4 5">1933P</strain>
    </source>
</reference>
<feature type="domain" description="Cell wall-active antibiotics response LiaF-like C-terminal" evidence="2">
    <location>
        <begin position="145"/>
        <end position="207"/>
    </location>
</feature>
<sequence>MKSRYVAGIILIILGVLFLLDEFDIFYFGDILRTYWPLLIVLYGLGSLFDKTKSKLFSAIVLVFGVIIQLNKLNYLNKGIMSYFLPSVLIIVGLNMIFESEKNKKKIKVDFDTSDFEKNTVKENFISHTALFSGLELKVINDDFAGAKLNAIFGGIEIDLTNVKTTKNIIVIEANAVFGGIEINIPKDWNVKIEGTPLFGGYSMNHKRPFVENAPTVVFKGLALFGGVEIE</sequence>
<dbReference type="Pfam" id="PF22570">
    <property type="entry name" value="LiaF-TM"/>
    <property type="match status" value="1"/>
</dbReference>
<dbReference type="InterPro" id="IPR024425">
    <property type="entry name" value="LiaF-like_C"/>
</dbReference>
<dbReference type="PANTHER" id="PTHR40763">
    <property type="entry name" value="MEMBRANE PROTEIN-RELATED"/>
    <property type="match status" value="1"/>
</dbReference>
<evidence type="ECO:0008006" key="6">
    <source>
        <dbReference type="Google" id="ProtNLM"/>
    </source>
</evidence>
<feature type="transmembrane region" description="Helical" evidence="1">
    <location>
        <begin position="34"/>
        <end position="49"/>
    </location>
</feature>
<comment type="caution">
    <text evidence="4">The sequence shown here is derived from an EMBL/GenBank/DDBJ whole genome shotgun (WGS) entry which is preliminary data.</text>
</comment>
<evidence type="ECO:0000256" key="1">
    <source>
        <dbReference type="SAM" id="Phobius"/>
    </source>
</evidence>
<evidence type="ECO:0000259" key="3">
    <source>
        <dbReference type="Pfam" id="PF22570"/>
    </source>
</evidence>
<protein>
    <recommendedName>
        <fullName evidence="6">Cell wall-active antibiotics response LiaF-like C-terminal domain-containing protein</fullName>
    </recommendedName>
</protein>
<keyword evidence="5" id="KW-1185">Reference proteome</keyword>
<dbReference type="PANTHER" id="PTHR40763:SF5">
    <property type="entry name" value="MEMBRANE PROTEIN"/>
    <property type="match status" value="1"/>
</dbReference>
<dbReference type="Proteomes" id="UP000298381">
    <property type="component" value="Unassembled WGS sequence"/>
</dbReference>
<evidence type="ECO:0000259" key="2">
    <source>
        <dbReference type="Pfam" id="PF09922"/>
    </source>
</evidence>
<feature type="transmembrane region" description="Helical" evidence="1">
    <location>
        <begin position="80"/>
        <end position="98"/>
    </location>
</feature>
<keyword evidence="1" id="KW-0812">Transmembrane</keyword>
<organism evidence="4 5">
    <name type="scientific">Soehngenia longivitae</name>
    <dbReference type="NCBI Taxonomy" id="2562294"/>
    <lineage>
        <taxon>Bacteria</taxon>
        <taxon>Bacillati</taxon>
        <taxon>Bacillota</taxon>
        <taxon>Tissierellia</taxon>
        <taxon>Tissierellales</taxon>
        <taxon>Tissierellaceae</taxon>
        <taxon>Soehngenia</taxon>
    </lineage>
</organism>
<dbReference type="AlphaFoldDB" id="A0A4Z0D8E6"/>
<dbReference type="EMBL" id="SRIB01000003">
    <property type="protein sequence ID" value="TFZ41142.1"/>
    <property type="molecule type" value="Genomic_DNA"/>
</dbReference>
<accession>A0A4Z0D8E6</accession>